<dbReference type="PROSITE" id="PS51934">
    <property type="entry name" value="LRAT"/>
    <property type="match status" value="1"/>
</dbReference>
<feature type="domain" description="LRAT" evidence="3">
    <location>
        <begin position="42"/>
        <end position="136"/>
    </location>
</feature>
<evidence type="ECO:0000256" key="2">
    <source>
        <dbReference type="SAM" id="Phobius"/>
    </source>
</evidence>
<feature type="transmembrane region" description="Helical" evidence="2">
    <location>
        <begin position="143"/>
        <end position="165"/>
    </location>
</feature>
<dbReference type="Gene3D" id="3.90.1720.10">
    <property type="entry name" value="endopeptidase domain like (from Nostoc punctiforme)"/>
    <property type="match status" value="1"/>
</dbReference>
<evidence type="ECO:0000313" key="4">
    <source>
        <dbReference type="EMBL" id="CAI8010604.1"/>
    </source>
</evidence>
<dbReference type="Pfam" id="PF04970">
    <property type="entry name" value="LRAT"/>
    <property type="match status" value="1"/>
</dbReference>
<keyword evidence="2" id="KW-0812">Transmembrane</keyword>
<organism evidence="4 5">
    <name type="scientific">Geodia barretti</name>
    <name type="common">Barrett's horny sponge</name>
    <dbReference type="NCBI Taxonomy" id="519541"/>
    <lineage>
        <taxon>Eukaryota</taxon>
        <taxon>Metazoa</taxon>
        <taxon>Porifera</taxon>
        <taxon>Demospongiae</taxon>
        <taxon>Heteroscleromorpha</taxon>
        <taxon>Tetractinellida</taxon>
        <taxon>Astrophorina</taxon>
        <taxon>Geodiidae</taxon>
        <taxon>Geodia</taxon>
    </lineage>
</organism>
<accession>A0AA35RFM6</accession>
<evidence type="ECO:0000256" key="1">
    <source>
        <dbReference type="SAM" id="MobiDB-lite"/>
    </source>
</evidence>
<dbReference type="Proteomes" id="UP001174909">
    <property type="component" value="Unassembled WGS sequence"/>
</dbReference>
<dbReference type="AlphaFoldDB" id="A0AA35RFM6"/>
<evidence type="ECO:0000313" key="5">
    <source>
        <dbReference type="Proteomes" id="UP001174909"/>
    </source>
</evidence>
<sequence>MAEGGSAKKYLSCTSRNISSLWDLEPGDHIRVRGELGEFIDSYSSDLKIYTHHVLVVAVVDESHVAVIHKTVDGVLEETREYKPDDITVLDYECRYTGEKAVQRARERKIQTYNLVFSNCEHFVTEVKTGEKLSIQVRTAVKVGVGAAVGVGAMAVAVAGLWYAFSGSSRKKRDSDSDSENDHDNTQTHTHHQYA</sequence>
<proteinExistence type="predicted"/>
<protein>
    <recommendedName>
        <fullName evidence="3">LRAT domain-containing protein</fullName>
    </recommendedName>
</protein>
<name>A0AA35RFM6_GEOBA</name>
<evidence type="ECO:0000259" key="3">
    <source>
        <dbReference type="PROSITE" id="PS51934"/>
    </source>
</evidence>
<dbReference type="EMBL" id="CASHTH010001047">
    <property type="protein sequence ID" value="CAI8010604.1"/>
    <property type="molecule type" value="Genomic_DNA"/>
</dbReference>
<feature type="compositionally biased region" description="Basic and acidic residues" evidence="1">
    <location>
        <begin position="173"/>
        <end position="186"/>
    </location>
</feature>
<dbReference type="InterPro" id="IPR007053">
    <property type="entry name" value="LRAT_dom"/>
</dbReference>
<reference evidence="4" key="1">
    <citation type="submission" date="2023-03" db="EMBL/GenBank/DDBJ databases">
        <authorList>
            <person name="Steffen K."/>
            <person name="Cardenas P."/>
        </authorList>
    </citation>
    <scope>NUCLEOTIDE SEQUENCE</scope>
</reference>
<feature type="region of interest" description="Disordered" evidence="1">
    <location>
        <begin position="168"/>
        <end position="195"/>
    </location>
</feature>
<keyword evidence="2" id="KW-1133">Transmembrane helix</keyword>
<keyword evidence="5" id="KW-1185">Reference proteome</keyword>
<comment type="caution">
    <text evidence="4">The sequence shown here is derived from an EMBL/GenBank/DDBJ whole genome shotgun (WGS) entry which is preliminary data.</text>
</comment>
<keyword evidence="2" id="KW-0472">Membrane</keyword>
<gene>
    <name evidence="4" type="ORF">GBAR_LOCUS6965</name>
</gene>